<evidence type="ECO:0000313" key="4">
    <source>
        <dbReference type="Proteomes" id="UP000192596"/>
    </source>
</evidence>
<protein>
    <recommendedName>
        <fullName evidence="2">NACHT-NTPase and P-loop NTPases N-terminal domain-containing protein</fullName>
    </recommendedName>
</protein>
<dbReference type="SMART" id="SM00028">
    <property type="entry name" value="TPR"/>
    <property type="match status" value="4"/>
</dbReference>
<evidence type="ECO:0000259" key="2">
    <source>
        <dbReference type="Pfam" id="PF17107"/>
    </source>
</evidence>
<dbReference type="PROSITE" id="PS50005">
    <property type="entry name" value="TPR"/>
    <property type="match status" value="1"/>
</dbReference>
<dbReference type="InParanoid" id="A0A1V8TTM4"/>
<sequence length="889" mass="99735">MGDPLTALGAAASVAQFVVIAVRVSTRIKDYCSTASNVPEAFRRLSIQLPLLIEVCSEYGKLPKEEDSKAVDNTLEECTRQIDVLEKMLTKAVPVKSDSGPARALKAVVSIGLEKKVEESTARLETLKTLLLLKIGLMTYAVLRPPASSSTSDTCFCVPSGRLSRFFGRKSVLDRIDQILRPGSRDPKVWMDSLESIQLFIERSGLEYTVDNIESAELVVRTLGFLPLAIDQSAAYIRSKRISSTAFLKHYKDRKSKVMSFVPALSTYKGLKITGSVEEEQPLSVFTTWEMSFHQIWHTVDITEPNAIGHFLTTMAFFSNTDLDLDLFRSFYASDGTKHSWMPAFVDVDSGGWDAYACQDAVTALEQLSLIQYTNQHAHSTDQSNENALDGRISFHPLVRDWIQLRVTPEARRAHCTEALQILHHYIEHKLPSATVDVRRELLSHLDSALSSQSQYFPDWALYCYDSLRHCLESFMRFYLAQGRYKEAEEVCQKILKADETAVGVEQALTLGTRLLLTDVYLQQGRYTAAEEELTYLRASEDSDLSSNVVLGSRLINNLGMLYFRQGRYNEAYTLLEKLLKQQEGLSLADDCSILDTKELLAQVCRDRGEHEQAILLYTSALEGFESLNEHLRKLKCMVNLAHTYRSQAQCHQASGLYEDARVQLERQLGPDHPLTITTNMYHGINDIAMERYGTAETSLRDVVDRSVQVLGPKHPDSLKSMMNLAILLHRRDNTVGAEPLYRTTLDAREATLGFGNPYTLRTAECLVSLLWTQNRCDEAEALAVRVMKAAKPHHSSAGSLDKSRLNLVDSASSLDVEVFAFPGAEALFSQAVARSDATLDIAHRDRIDLYTALSRVYEKQGRQVDAQRMTRLADEGMMRAKATRLSIS</sequence>
<proteinExistence type="predicted"/>
<evidence type="ECO:0000256" key="1">
    <source>
        <dbReference type="PROSITE-ProRule" id="PRU00339"/>
    </source>
</evidence>
<dbReference type="Proteomes" id="UP000192596">
    <property type="component" value="Unassembled WGS sequence"/>
</dbReference>
<dbReference type="Pfam" id="PF17107">
    <property type="entry name" value="SesA"/>
    <property type="match status" value="1"/>
</dbReference>
<dbReference type="InterPro" id="IPR019734">
    <property type="entry name" value="TPR_rpt"/>
</dbReference>
<dbReference type="Pfam" id="PF13374">
    <property type="entry name" value="TPR_10"/>
    <property type="match status" value="1"/>
</dbReference>
<organism evidence="3 4">
    <name type="scientific">Cryoendolithus antarcticus</name>
    <dbReference type="NCBI Taxonomy" id="1507870"/>
    <lineage>
        <taxon>Eukaryota</taxon>
        <taxon>Fungi</taxon>
        <taxon>Dikarya</taxon>
        <taxon>Ascomycota</taxon>
        <taxon>Pezizomycotina</taxon>
        <taxon>Dothideomycetes</taxon>
        <taxon>Dothideomycetidae</taxon>
        <taxon>Cladosporiales</taxon>
        <taxon>Cladosporiaceae</taxon>
        <taxon>Cryoendolithus</taxon>
    </lineage>
</organism>
<keyword evidence="1" id="KW-0802">TPR repeat</keyword>
<dbReference type="PANTHER" id="PTHR46082">
    <property type="entry name" value="ATP/GTP-BINDING PROTEIN-RELATED"/>
    <property type="match status" value="1"/>
</dbReference>
<dbReference type="InterPro" id="IPR053137">
    <property type="entry name" value="NLR-like"/>
</dbReference>
<dbReference type="OrthoDB" id="20872at2759"/>
<reference evidence="4" key="1">
    <citation type="submission" date="2017-03" db="EMBL/GenBank/DDBJ databases">
        <title>Genomes of endolithic fungi from Antarctica.</title>
        <authorList>
            <person name="Coleine C."/>
            <person name="Masonjones S."/>
            <person name="Stajich J.E."/>
        </authorList>
    </citation>
    <scope>NUCLEOTIDE SEQUENCE [LARGE SCALE GENOMIC DNA]</scope>
    <source>
        <strain evidence="4">CCFEE 5527</strain>
    </source>
</reference>
<gene>
    <name evidence="3" type="ORF">B0A48_00087</name>
</gene>
<comment type="caution">
    <text evidence="3">The sequence shown here is derived from an EMBL/GenBank/DDBJ whole genome shotgun (WGS) entry which is preliminary data.</text>
</comment>
<dbReference type="InterPro" id="IPR011990">
    <property type="entry name" value="TPR-like_helical_dom_sf"/>
</dbReference>
<dbReference type="STRING" id="1507870.A0A1V8TTM4"/>
<dbReference type="AlphaFoldDB" id="A0A1V8TTM4"/>
<accession>A0A1V8TTM4</accession>
<feature type="repeat" description="TPR" evidence="1">
    <location>
        <begin position="553"/>
        <end position="586"/>
    </location>
</feature>
<dbReference type="SUPFAM" id="SSF48452">
    <property type="entry name" value="TPR-like"/>
    <property type="match status" value="2"/>
</dbReference>
<dbReference type="InterPro" id="IPR031352">
    <property type="entry name" value="SesA"/>
</dbReference>
<dbReference type="Pfam" id="PF13424">
    <property type="entry name" value="TPR_12"/>
    <property type="match status" value="2"/>
</dbReference>
<dbReference type="PANTHER" id="PTHR46082:SF6">
    <property type="entry name" value="AAA+ ATPASE DOMAIN-CONTAINING PROTEIN-RELATED"/>
    <property type="match status" value="1"/>
</dbReference>
<dbReference type="Gene3D" id="1.25.40.10">
    <property type="entry name" value="Tetratricopeptide repeat domain"/>
    <property type="match status" value="3"/>
</dbReference>
<feature type="domain" description="NACHT-NTPase and P-loop NTPases N-terminal" evidence="2">
    <location>
        <begin position="13"/>
        <end position="119"/>
    </location>
</feature>
<keyword evidence="4" id="KW-1185">Reference proteome</keyword>
<evidence type="ECO:0000313" key="3">
    <source>
        <dbReference type="EMBL" id="OQO14706.1"/>
    </source>
</evidence>
<dbReference type="EMBL" id="NAJO01000001">
    <property type="protein sequence ID" value="OQO14706.1"/>
    <property type="molecule type" value="Genomic_DNA"/>
</dbReference>
<name>A0A1V8TTM4_9PEZI</name>